<feature type="transmembrane region" description="Helical" evidence="1">
    <location>
        <begin position="6"/>
        <end position="26"/>
    </location>
</feature>
<proteinExistence type="predicted"/>
<comment type="caution">
    <text evidence="2">The sequence shown here is derived from an EMBL/GenBank/DDBJ whole genome shotgun (WGS) entry which is preliminary data.</text>
</comment>
<dbReference type="Proteomes" id="UP000616724">
    <property type="component" value="Unassembled WGS sequence"/>
</dbReference>
<evidence type="ECO:0000313" key="3">
    <source>
        <dbReference type="Proteomes" id="UP000616724"/>
    </source>
</evidence>
<dbReference type="EMBL" id="BOOH01000074">
    <property type="protein sequence ID" value="GIH81325.1"/>
    <property type="molecule type" value="Genomic_DNA"/>
</dbReference>
<keyword evidence="1" id="KW-0472">Membrane</keyword>
<keyword evidence="3" id="KW-1185">Reference proteome</keyword>
<evidence type="ECO:0000256" key="1">
    <source>
        <dbReference type="SAM" id="Phobius"/>
    </source>
</evidence>
<evidence type="ECO:0000313" key="2">
    <source>
        <dbReference type="EMBL" id="GIH81325.1"/>
    </source>
</evidence>
<dbReference type="AlphaFoldDB" id="A0A8J3RVA7"/>
<keyword evidence="1" id="KW-1133">Transmembrane helix</keyword>
<accession>A0A8J3RVA7</accession>
<reference evidence="2 3" key="1">
    <citation type="submission" date="2021-01" db="EMBL/GenBank/DDBJ databases">
        <title>Whole genome shotgun sequence of Planobispora longispora NBRC 13918.</title>
        <authorList>
            <person name="Komaki H."/>
            <person name="Tamura T."/>
        </authorList>
    </citation>
    <scope>NUCLEOTIDE SEQUENCE [LARGE SCALE GENOMIC DNA]</scope>
    <source>
        <strain evidence="2 3">NBRC 13918</strain>
    </source>
</reference>
<gene>
    <name evidence="2" type="ORF">Plo01_77540</name>
</gene>
<keyword evidence="1" id="KW-0812">Transmembrane</keyword>
<dbReference type="RefSeq" id="WP_203895721.1">
    <property type="nucleotide sequence ID" value="NZ_BOOH01000074.1"/>
</dbReference>
<protein>
    <submittedName>
        <fullName evidence="2">Uncharacterized protein</fullName>
    </submittedName>
</protein>
<name>A0A8J3RVA7_9ACTN</name>
<organism evidence="2 3">
    <name type="scientific">Planobispora longispora</name>
    <dbReference type="NCBI Taxonomy" id="28887"/>
    <lineage>
        <taxon>Bacteria</taxon>
        <taxon>Bacillati</taxon>
        <taxon>Actinomycetota</taxon>
        <taxon>Actinomycetes</taxon>
        <taxon>Streptosporangiales</taxon>
        <taxon>Streptosporangiaceae</taxon>
        <taxon>Planobispora</taxon>
    </lineage>
</organism>
<sequence>MEEIVTGLVWHACVLAVAGVAAFLLLRRIPAGAPRRPAAGPGTPEPSGQEFTELRELRELREHHEIRELRWWERRLAFAYDDPAKYPSLVRDRLADLAAERLRLRHGATGPQRARDILGDDLHALITAPRAEIPTRAELARLVARIEEI</sequence>